<evidence type="ECO:0000259" key="2">
    <source>
        <dbReference type="Pfam" id="PF07714"/>
    </source>
</evidence>
<dbReference type="AlphaFoldDB" id="A0A2U1KW12"/>
<evidence type="ECO:0000256" key="1">
    <source>
        <dbReference type="PROSITE-ProRule" id="PRU10141"/>
    </source>
</evidence>
<dbReference type="PANTHER" id="PTHR27003:SF359">
    <property type="entry name" value="SERINE_THREONINE-PROTEIN KINASE UNC-51-RELATED"/>
    <property type="match status" value="1"/>
</dbReference>
<dbReference type="GO" id="GO:0004714">
    <property type="term" value="F:transmembrane receptor protein tyrosine kinase activity"/>
    <property type="evidence" value="ECO:0007669"/>
    <property type="project" value="InterPro"/>
</dbReference>
<dbReference type="InterPro" id="IPR011009">
    <property type="entry name" value="Kinase-like_dom_sf"/>
</dbReference>
<keyword evidence="3" id="KW-0418">Kinase</keyword>
<feature type="domain" description="Serine-threonine/tyrosine-protein kinase catalytic" evidence="2">
    <location>
        <begin position="13"/>
        <end position="104"/>
    </location>
</feature>
<dbReference type="Proteomes" id="UP000245207">
    <property type="component" value="Unassembled WGS sequence"/>
</dbReference>
<sequence length="229" mass="26270">MDPIYRESHIPRAESNVYSFGVVLFEVLTGMLADQRKSVGDDVSQNLISLVQRYSNDRLHMLIDPHIRDEIDARSFHTFKQIAYKCISFNIKDRPSMNKIIKRLEEALYIQNHGAASTITRKDQKLEDFRIPLKDINLAIGVKGQDTRIGDGGFGFVYKGQPSERWQNRTVAIKCLRPDSYQGEEVAFQCISFNSKERPTMEMIVDRVEEALELQVTNQGDLKQKVAES</sequence>
<protein>
    <submittedName>
        <fullName evidence="3">Serine/threonine/dual specificity protein kinase, catalytic domain-containing protein</fullName>
    </submittedName>
</protein>
<reference evidence="3 4" key="1">
    <citation type="journal article" date="2018" name="Mol. Plant">
        <title>The genome of Artemisia annua provides insight into the evolution of Asteraceae family and artemisinin biosynthesis.</title>
        <authorList>
            <person name="Shen Q."/>
            <person name="Zhang L."/>
            <person name="Liao Z."/>
            <person name="Wang S."/>
            <person name="Yan T."/>
            <person name="Shi P."/>
            <person name="Liu M."/>
            <person name="Fu X."/>
            <person name="Pan Q."/>
            <person name="Wang Y."/>
            <person name="Lv Z."/>
            <person name="Lu X."/>
            <person name="Zhang F."/>
            <person name="Jiang W."/>
            <person name="Ma Y."/>
            <person name="Chen M."/>
            <person name="Hao X."/>
            <person name="Li L."/>
            <person name="Tang Y."/>
            <person name="Lv G."/>
            <person name="Zhou Y."/>
            <person name="Sun X."/>
            <person name="Brodelius P.E."/>
            <person name="Rose J.K.C."/>
            <person name="Tang K."/>
        </authorList>
    </citation>
    <scope>NUCLEOTIDE SEQUENCE [LARGE SCALE GENOMIC DNA]</scope>
    <source>
        <strain evidence="4">cv. Huhao1</strain>
        <tissue evidence="3">Leaf</tissue>
    </source>
</reference>
<dbReference type="SUPFAM" id="SSF56112">
    <property type="entry name" value="Protein kinase-like (PK-like)"/>
    <property type="match status" value="2"/>
</dbReference>
<dbReference type="STRING" id="35608.A0A2U1KW12"/>
<dbReference type="Pfam" id="PF07714">
    <property type="entry name" value="PK_Tyr_Ser-Thr"/>
    <property type="match status" value="1"/>
</dbReference>
<keyword evidence="1" id="KW-0547">Nucleotide-binding</keyword>
<keyword evidence="1" id="KW-0067">ATP-binding</keyword>
<dbReference type="PANTHER" id="PTHR27003">
    <property type="entry name" value="OS07G0166700 PROTEIN"/>
    <property type="match status" value="1"/>
</dbReference>
<name>A0A2U1KW12_ARTAN</name>
<dbReference type="GO" id="GO:0009506">
    <property type="term" value="C:plasmodesma"/>
    <property type="evidence" value="ECO:0007669"/>
    <property type="project" value="TreeGrafter"/>
</dbReference>
<evidence type="ECO:0000313" key="4">
    <source>
        <dbReference type="Proteomes" id="UP000245207"/>
    </source>
</evidence>
<dbReference type="Gene3D" id="3.30.200.20">
    <property type="entry name" value="Phosphorylase Kinase, domain 1"/>
    <property type="match status" value="1"/>
</dbReference>
<dbReference type="Gene3D" id="1.10.510.10">
    <property type="entry name" value="Transferase(Phosphotransferase) domain 1"/>
    <property type="match status" value="1"/>
</dbReference>
<evidence type="ECO:0000313" key="3">
    <source>
        <dbReference type="EMBL" id="PWA40941.1"/>
    </source>
</evidence>
<dbReference type="InterPro" id="IPR017441">
    <property type="entry name" value="Protein_kinase_ATP_BS"/>
</dbReference>
<dbReference type="PROSITE" id="PS00107">
    <property type="entry name" value="PROTEIN_KINASE_ATP"/>
    <property type="match status" value="1"/>
</dbReference>
<dbReference type="InterPro" id="IPR045272">
    <property type="entry name" value="ANXUR1/2-like"/>
</dbReference>
<organism evidence="3 4">
    <name type="scientific">Artemisia annua</name>
    <name type="common">Sweet wormwood</name>
    <dbReference type="NCBI Taxonomy" id="35608"/>
    <lineage>
        <taxon>Eukaryota</taxon>
        <taxon>Viridiplantae</taxon>
        <taxon>Streptophyta</taxon>
        <taxon>Embryophyta</taxon>
        <taxon>Tracheophyta</taxon>
        <taxon>Spermatophyta</taxon>
        <taxon>Magnoliopsida</taxon>
        <taxon>eudicotyledons</taxon>
        <taxon>Gunneridae</taxon>
        <taxon>Pentapetalae</taxon>
        <taxon>asterids</taxon>
        <taxon>campanulids</taxon>
        <taxon>Asterales</taxon>
        <taxon>Asteraceae</taxon>
        <taxon>Asteroideae</taxon>
        <taxon>Anthemideae</taxon>
        <taxon>Artemisiinae</taxon>
        <taxon>Artemisia</taxon>
    </lineage>
</organism>
<comment type="caution">
    <text evidence="3">The sequence shown here is derived from an EMBL/GenBank/DDBJ whole genome shotgun (WGS) entry which is preliminary data.</text>
</comment>
<dbReference type="EMBL" id="PKPP01013425">
    <property type="protein sequence ID" value="PWA40941.1"/>
    <property type="molecule type" value="Genomic_DNA"/>
</dbReference>
<gene>
    <name evidence="3" type="ORF">CTI12_AA558030</name>
</gene>
<dbReference type="GO" id="GO:0005524">
    <property type="term" value="F:ATP binding"/>
    <property type="evidence" value="ECO:0007669"/>
    <property type="project" value="UniProtKB-UniRule"/>
</dbReference>
<dbReference type="GO" id="GO:0005886">
    <property type="term" value="C:plasma membrane"/>
    <property type="evidence" value="ECO:0007669"/>
    <property type="project" value="TreeGrafter"/>
</dbReference>
<feature type="binding site" evidence="1">
    <location>
        <position position="174"/>
    </location>
    <ligand>
        <name>ATP</name>
        <dbReference type="ChEBI" id="CHEBI:30616"/>
    </ligand>
</feature>
<keyword evidence="4" id="KW-1185">Reference proteome</keyword>
<dbReference type="OrthoDB" id="1731789at2759"/>
<dbReference type="InterPro" id="IPR001245">
    <property type="entry name" value="Ser-Thr/Tyr_kinase_cat_dom"/>
</dbReference>
<keyword evidence="3" id="KW-0808">Transferase</keyword>
<accession>A0A2U1KW12</accession>
<proteinExistence type="predicted"/>